<evidence type="ECO:0000256" key="9">
    <source>
        <dbReference type="ARBA" id="ARBA00022842"/>
    </source>
</evidence>
<keyword evidence="7" id="KW-0547">Nucleotide-binding</keyword>
<dbReference type="GO" id="GO:0002949">
    <property type="term" value="P:tRNA threonylcarbamoyladenosine modification"/>
    <property type="evidence" value="ECO:0007669"/>
    <property type="project" value="InterPro"/>
</dbReference>
<dbReference type="Pfam" id="PF02367">
    <property type="entry name" value="TsaE"/>
    <property type="match status" value="1"/>
</dbReference>
<dbReference type="Gene3D" id="3.30.200.20">
    <property type="entry name" value="Phosphorylase Kinase, domain 1"/>
    <property type="match status" value="1"/>
</dbReference>
<protein>
    <recommendedName>
        <fullName evidence="3">tRNA threonylcarbamoyladenosine biosynthesis protein TsaE</fullName>
    </recommendedName>
    <alternativeName>
        <fullName evidence="10">t(6)A37 threonylcarbamoyladenosine biosynthesis protein TsaE</fullName>
    </alternativeName>
</protein>
<evidence type="ECO:0000313" key="13">
    <source>
        <dbReference type="Proteomes" id="UP000295678"/>
    </source>
</evidence>
<keyword evidence="8" id="KW-0067">ATP-binding</keyword>
<dbReference type="Pfam" id="PF01636">
    <property type="entry name" value="APH"/>
    <property type="match status" value="1"/>
</dbReference>
<feature type="domain" description="Aminoglycoside phosphotransferase" evidence="11">
    <location>
        <begin position="181"/>
        <end position="427"/>
    </location>
</feature>
<dbReference type="SUPFAM" id="SSF52540">
    <property type="entry name" value="P-loop containing nucleoside triphosphate hydrolases"/>
    <property type="match status" value="1"/>
</dbReference>
<dbReference type="Gene3D" id="3.90.1200.10">
    <property type="match status" value="1"/>
</dbReference>
<keyword evidence="9" id="KW-0460">Magnesium</keyword>
<dbReference type="GO" id="GO:0005737">
    <property type="term" value="C:cytoplasm"/>
    <property type="evidence" value="ECO:0007669"/>
    <property type="project" value="UniProtKB-SubCell"/>
</dbReference>
<dbReference type="EMBL" id="SMAK01000005">
    <property type="protein sequence ID" value="TCT10676.1"/>
    <property type="molecule type" value="Genomic_DNA"/>
</dbReference>
<evidence type="ECO:0000256" key="5">
    <source>
        <dbReference type="ARBA" id="ARBA00022694"/>
    </source>
</evidence>
<dbReference type="InterPro" id="IPR003442">
    <property type="entry name" value="T6A_TsaE"/>
</dbReference>
<evidence type="ECO:0000313" key="12">
    <source>
        <dbReference type="EMBL" id="TCT10676.1"/>
    </source>
</evidence>
<evidence type="ECO:0000256" key="4">
    <source>
        <dbReference type="ARBA" id="ARBA00022490"/>
    </source>
</evidence>
<evidence type="ECO:0000256" key="8">
    <source>
        <dbReference type="ARBA" id="ARBA00022840"/>
    </source>
</evidence>
<reference evidence="12 13" key="1">
    <citation type="submission" date="2019-03" db="EMBL/GenBank/DDBJ databases">
        <title>Genomic Encyclopedia of Type Strains, Phase IV (KMG-IV): sequencing the most valuable type-strain genomes for metagenomic binning, comparative biology and taxonomic classification.</title>
        <authorList>
            <person name="Goeker M."/>
        </authorList>
    </citation>
    <scope>NUCLEOTIDE SEQUENCE [LARGE SCALE GENOMIC DNA]</scope>
    <source>
        <strain evidence="12 13">DSM 19345</strain>
    </source>
</reference>
<dbReference type="AlphaFoldDB" id="A0A4R3MBG7"/>
<dbReference type="NCBIfam" id="TIGR00150">
    <property type="entry name" value="T6A_YjeE"/>
    <property type="match status" value="1"/>
</dbReference>
<dbReference type="PANTHER" id="PTHR33540:SF2">
    <property type="entry name" value="TRNA THREONYLCARBAMOYLADENOSINE BIOSYNTHESIS PROTEIN TSAE"/>
    <property type="match status" value="1"/>
</dbReference>
<sequence>MHPHESTIPAGTAVRLRSQAETERLAEAVAASARAGDHILLSGDLGAGKSTFARALIRAVADQSRLDVPSPTFTLVQDYDLPRLRVLHLDLYRIGDPRELDELGIDDLAPAALVVVEWSERAPGRFAGNVLEVSLALDPAAPQERTAWLRGEGSWTERLARLLEVREAIAAMGFGDWSRSFIQGDASSRRYERLGRDGQTAILMDAPARPDPGIGEVPYSRVAHLAESVTPFVAMATALRARGFSAPAILGADLAAGVLVTEDLGREGILDAEGRPLEDRYAAAIDLLSALHDMALPDLLEVPGARPYRLPAYDHAAMLVEVSLLLDWYVPLATGERLPQHAVTRFREIWDDLLFELDDPSARPVWVLRDYHSPNLMWLPQRQGIARVGILDMQDAVMGPPAYDVASLVFDARVDIPDRMWRELYSRYVASRQIADAAFDAEAFDKRFAILAAQRNTKILGIFARLAERDGKRGYLRHIPRIRGYLAHALSHPVLGALRGWYETHLADQDNWLPGT</sequence>
<gene>
    <name evidence="12" type="ORF">EDC22_105175</name>
</gene>
<dbReference type="InterPro" id="IPR011009">
    <property type="entry name" value="Kinase-like_dom_sf"/>
</dbReference>
<dbReference type="RefSeq" id="WP_245499715.1">
    <property type="nucleotide sequence ID" value="NZ_SMAK01000005.1"/>
</dbReference>
<name>A0A4R3MBG7_9HYPH</name>
<dbReference type="GO" id="GO:0046872">
    <property type="term" value="F:metal ion binding"/>
    <property type="evidence" value="ECO:0007669"/>
    <property type="project" value="UniProtKB-KW"/>
</dbReference>
<dbReference type="SUPFAM" id="SSF56112">
    <property type="entry name" value="Protein kinase-like (PK-like)"/>
    <property type="match status" value="1"/>
</dbReference>
<dbReference type="GO" id="GO:0005524">
    <property type="term" value="F:ATP binding"/>
    <property type="evidence" value="ECO:0007669"/>
    <property type="project" value="UniProtKB-KW"/>
</dbReference>
<dbReference type="Proteomes" id="UP000295678">
    <property type="component" value="Unassembled WGS sequence"/>
</dbReference>
<evidence type="ECO:0000256" key="2">
    <source>
        <dbReference type="ARBA" id="ARBA00007599"/>
    </source>
</evidence>
<evidence type="ECO:0000256" key="7">
    <source>
        <dbReference type="ARBA" id="ARBA00022741"/>
    </source>
</evidence>
<evidence type="ECO:0000256" key="10">
    <source>
        <dbReference type="ARBA" id="ARBA00032441"/>
    </source>
</evidence>
<accession>A0A4R3MBG7</accession>
<dbReference type="InterPro" id="IPR002575">
    <property type="entry name" value="Aminoglycoside_PTrfase"/>
</dbReference>
<evidence type="ECO:0000259" key="11">
    <source>
        <dbReference type="Pfam" id="PF01636"/>
    </source>
</evidence>
<comment type="similarity">
    <text evidence="2">Belongs to the TsaE family.</text>
</comment>
<dbReference type="PANTHER" id="PTHR33540">
    <property type="entry name" value="TRNA THREONYLCARBAMOYLADENOSINE BIOSYNTHESIS PROTEIN TSAE"/>
    <property type="match status" value="1"/>
</dbReference>
<keyword evidence="4" id="KW-0963">Cytoplasm</keyword>
<comment type="caution">
    <text evidence="12">The sequence shown here is derived from an EMBL/GenBank/DDBJ whole genome shotgun (WGS) entry which is preliminary data.</text>
</comment>
<keyword evidence="5" id="KW-0819">tRNA processing</keyword>
<comment type="subcellular location">
    <subcellularLocation>
        <location evidence="1">Cytoplasm</location>
    </subcellularLocation>
</comment>
<dbReference type="Gene3D" id="3.40.50.300">
    <property type="entry name" value="P-loop containing nucleotide triphosphate hydrolases"/>
    <property type="match status" value="1"/>
</dbReference>
<evidence type="ECO:0000256" key="1">
    <source>
        <dbReference type="ARBA" id="ARBA00004496"/>
    </source>
</evidence>
<proteinExistence type="inferred from homology"/>
<evidence type="ECO:0000256" key="6">
    <source>
        <dbReference type="ARBA" id="ARBA00022723"/>
    </source>
</evidence>
<keyword evidence="13" id="KW-1185">Reference proteome</keyword>
<organism evidence="12 13">
    <name type="scientific">Tepidamorphus gemmatus</name>
    <dbReference type="NCBI Taxonomy" id="747076"/>
    <lineage>
        <taxon>Bacteria</taxon>
        <taxon>Pseudomonadati</taxon>
        <taxon>Pseudomonadota</taxon>
        <taxon>Alphaproteobacteria</taxon>
        <taxon>Hyphomicrobiales</taxon>
        <taxon>Tepidamorphaceae</taxon>
        <taxon>Tepidamorphus</taxon>
    </lineage>
</organism>
<evidence type="ECO:0000256" key="3">
    <source>
        <dbReference type="ARBA" id="ARBA00019010"/>
    </source>
</evidence>
<dbReference type="InterPro" id="IPR027417">
    <property type="entry name" value="P-loop_NTPase"/>
</dbReference>
<keyword evidence="6" id="KW-0479">Metal-binding</keyword>